<evidence type="ECO:0000256" key="4">
    <source>
        <dbReference type="ARBA" id="ARBA00022692"/>
    </source>
</evidence>
<dbReference type="GO" id="GO:0005351">
    <property type="term" value="F:carbohydrate:proton symporter activity"/>
    <property type="evidence" value="ECO:0007669"/>
    <property type="project" value="TreeGrafter"/>
</dbReference>
<keyword evidence="6 7" id="KW-0472">Membrane</keyword>
<evidence type="ECO:0000256" key="1">
    <source>
        <dbReference type="ARBA" id="ARBA00004141"/>
    </source>
</evidence>
<dbReference type="NCBIfam" id="TIGR00879">
    <property type="entry name" value="SP"/>
    <property type="match status" value="1"/>
</dbReference>
<feature type="transmembrane region" description="Helical" evidence="7">
    <location>
        <begin position="517"/>
        <end position="535"/>
    </location>
</feature>
<dbReference type="Pfam" id="PF00083">
    <property type="entry name" value="Sugar_tr"/>
    <property type="match status" value="1"/>
</dbReference>
<dbReference type="AlphaFoldDB" id="T0JYC1"/>
<feature type="transmembrane region" description="Helical" evidence="7">
    <location>
        <begin position="357"/>
        <end position="378"/>
    </location>
</feature>
<dbReference type="InterPro" id="IPR050360">
    <property type="entry name" value="MFS_Sugar_Transporters"/>
</dbReference>
<feature type="transmembrane region" description="Helical" evidence="7">
    <location>
        <begin position="555"/>
        <end position="578"/>
    </location>
</feature>
<feature type="transmembrane region" description="Helical" evidence="7">
    <location>
        <begin position="288"/>
        <end position="311"/>
    </location>
</feature>
<evidence type="ECO:0000256" key="5">
    <source>
        <dbReference type="ARBA" id="ARBA00022989"/>
    </source>
</evidence>
<evidence type="ECO:0000313" key="9">
    <source>
        <dbReference type="EMBL" id="EQB44479.1"/>
    </source>
</evidence>
<comment type="caution">
    <text evidence="9">The sequence shown here is derived from an EMBL/GenBank/DDBJ whole genome shotgun (WGS) entry which is preliminary data.</text>
</comment>
<dbReference type="STRING" id="1237896.T0JYC1"/>
<dbReference type="CDD" id="cd12148">
    <property type="entry name" value="fungal_TF_MHR"/>
    <property type="match status" value="1"/>
</dbReference>
<dbReference type="GO" id="GO:0016020">
    <property type="term" value="C:membrane"/>
    <property type="evidence" value="ECO:0007669"/>
    <property type="project" value="UniProtKB-SubCell"/>
</dbReference>
<dbReference type="InterPro" id="IPR005828">
    <property type="entry name" value="MFS_sugar_transport-like"/>
</dbReference>
<dbReference type="PRINTS" id="PR00171">
    <property type="entry name" value="SUGRTRNSPORT"/>
</dbReference>
<dbReference type="eggNOG" id="KOG0254">
    <property type="taxonomic scope" value="Eukaryota"/>
</dbReference>
<evidence type="ECO:0000256" key="7">
    <source>
        <dbReference type="SAM" id="Phobius"/>
    </source>
</evidence>
<dbReference type="PANTHER" id="PTHR48022:SF42">
    <property type="entry name" value="MAJOR FACILITATOR SUPERFAMILY (MFS) PROFILE DOMAIN-CONTAINING PROTEIN"/>
    <property type="match status" value="1"/>
</dbReference>
<keyword evidence="4 7" id="KW-0812">Transmembrane</keyword>
<feature type="transmembrane region" description="Helical" evidence="7">
    <location>
        <begin position="167"/>
        <end position="188"/>
    </location>
</feature>
<name>T0JYC1_COLGC</name>
<dbReference type="Proteomes" id="UP000015530">
    <property type="component" value="Unassembled WGS sequence"/>
</dbReference>
<organism evidence="9 10">
    <name type="scientific">Colletotrichum gloeosporioides (strain Cg-14)</name>
    <name type="common">Anthracnose fungus</name>
    <name type="synonym">Glomerella cingulata</name>
    <dbReference type="NCBI Taxonomy" id="1237896"/>
    <lineage>
        <taxon>Eukaryota</taxon>
        <taxon>Fungi</taxon>
        <taxon>Dikarya</taxon>
        <taxon>Ascomycota</taxon>
        <taxon>Pezizomycotina</taxon>
        <taxon>Sordariomycetes</taxon>
        <taxon>Hypocreomycetidae</taxon>
        <taxon>Glomerellales</taxon>
        <taxon>Glomerellaceae</taxon>
        <taxon>Colletotrichum</taxon>
        <taxon>Colletotrichum gloeosporioides species complex</taxon>
    </lineage>
</organism>
<feature type="transmembrane region" description="Helical" evidence="7">
    <location>
        <begin position="622"/>
        <end position="643"/>
    </location>
</feature>
<evidence type="ECO:0000256" key="2">
    <source>
        <dbReference type="ARBA" id="ARBA00010992"/>
    </source>
</evidence>
<dbReference type="InterPro" id="IPR005829">
    <property type="entry name" value="Sugar_transporter_CS"/>
</dbReference>
<reference evidence="10" key="1">
    <citation type="journal article" date="2013" name="Mol. Plant Microbe Interact.">
        <title>Global aspects of pacC regulation of pathogenicity genes in Colletotrichum gloeosporioides as revealed by transcriptome analysis.</title>
        <authorList>
            <person name="Alkan N."/>
            <person name="Meng X."/>
            <person name="Friedlander G."/>
            <person name="Reuveni E."/>
            <person name="Sukno S."/>
            <person name="Sherman A."/>
            <person name="Thon M."/>
            <person name="Fluhr R."/>
            <person name="Prusky D."/>
        </authorList>
    </citation>
    <scope>NUCLEOTIDE SEQUENCE [LARGE SCALE GENOMIC DNA]</scope>
    <source>
        <strain evidence="10">Cg-14</strain>
    </source>
</reference>
<feature type="transmembrane region" description="Helical" evidence="7">
    <location>
        <begin position="448"/>
        <end position="469"/>
    </location>
</feature>
<protein>
    <recommendedName>
        <fullName evidence="8">Major facilitator superfamily (MFS) profile domain-containing protein</fullName>
    </recommendedName>
</protein>
<dbReference type="OMA" id="HICDKTH"/>
<dbReference type="PROSITE" id="PS50850">
    <property type="entry name" value="MFS"/>
    <property type="match status" value="1"/>
</dbReference>
<dbReference type="InterPro" id="IPR003663">
    <property type="entry name" value="Sugar/inositol_transpt"/>
</dbReference>
<keyword evidence="5 7" id="KW-1133">Transmembrane helix</keyword>
<dbReference type="Gene3D" id="1.20.1250.20">
    <property type="entry name" value="MFS general substrate transporter like domains"/>
    <property type="match status" value="1"/>
</dbReference>
<dbReference type="PANTHER" id="PTHR48022">
    <property type="entry name" value="PLASTIDIC GLUCOSE TRANSPORTER 4"/>
    <property type="match status" value="1"/>
</dbReference>
<dbReference type="InterPro" id="IPR036259">
    <property type="entry name" value="MFS_trans_sf"/>
</dbReference>
<evidence type="ECO:0000256" key="6">
    <source>
        <dbReference type="ARBA" id="ARBA00023136"/>
    </source>
</evidence>
<sequence>MDRGISMSLGLPLGIQDADITMPLPLSLSDDVLANPSQETPLSFGPDVNDLSTFLHIIELRRINADIYKSLHSAGDTNLAGSNIDVIRVQHHTRLNQWLVSAPRYLVPTSMHQTPEWFQIAYHQAIMNLYRPSHASPVSTIEALRHCADSSISLISCYAALYAKNKVTYTFVALTSLFMAGVTMLYSLRASAALRQELTRDVVESNIRSLGYDSAVIGGTMALDSFVRDFGLLDATQSKRDEAGCFFGSLLTFPIAEKLGRKRAILIASCVFLLGGTVMTASNGNMNMIIGGRAVAGLGIGACALVVPVYIAETAPPSIRGRLIGIFEIASQGGGMLGFWINYATDQIVANDAKTQWIVPLAFQLVPGVLLFVGMMFCPESPRWLAKGDNYESAERVLTMIRGLSSDHSYIRHEMGEIRTQIEQRSTTKMSKTAKAKKLFQKGVRNRLGIGLALMFLQSFTGVNILMYYSPRIFETLGVTGTSTKLFSTGFYGVAKTLGMITFTVLVIEKVGRRKGMIWGSALGCIPMFYIGSYVMKANPIEAAAAGRPVAKDDWAYLAITCVYIHGFIITATWQGITWTVCSEIFPLDIRMLCVALTTADTWVGSFIIARTTPYMISDLGYGAYFFFSAILVGMGIWAFAFVPETKGISLEDMDALFMKPTHKIVWAQLRRKPFHTERVEPEADVKDLEVEEIEKR</sequence>
<dbReference type="InterPro" id="IPR020846">
    <property type="entry name" value="MFS_dom"/>
</dbReference>
<dbReference type="OrthoDB" id="508119at2759"/>
<feature type="transmembrane region" description="Helical" evidence="7">
    <location>
        <begin position="323"/>
        <end position="345"/>
    </location>
</feature>
<comment type="similarity">
    <text evidence="2">Belongs to the major facilitator superfamily. Sugar transporter (TC 2.A.1.1) family.</text>
</comment>
<evidence type="ECO:0000256" key="3">
    <source>
        <dbReference type="ARBA" id="ARBA00022448"/>
    </source>
</evidence>
<keyword evidence="3" id="KW-0813">Transport</keyword>
<evidence type="ECO:0000313" key="10">
    <source>
        <dbReference type="Proteomes" id="UP000015530"/>
    </source>
</evidence>
<feature type="transmembrane region" description="Helical" evidence="7">
    <location>
        <begin position="590"/>
        <end position="610"/>
    </location>
</feature>
<dbReference type="PROSITE" id="PS00217">
    <property type="entry name" value="SUGAR_TRANSPORT_2"/>
    <property type="match status" value="1"/>
</dbReference>
<evidence type="ECO:0000259" key="8">
    <source>
        <dbReference type="PROSITE" id="PS50850"/>
    </source>
</evidence>
<accession>T0JYC1</accession>
<comment type="subcellular location">
    <subcellularLocation>
        <location evidence="1">Membrane</location>
        <topology evidence="1">Multi-pass membrane protein</topology>
    </subcellularLocation>
</comment>
<proteinExistence type="inferred from homology"/>
<dbReference type="PROSITE" id="PS00216">
    <property type="entry name" value="SUGAR_TRANSPORT_1"/>
    <property type="match status" value="2"/>
</dbReference>
<dbReference type="HOGENOM" id="CLU_001265_30_12_1"/>
<feature type="transmembrane region" description="Helical" evidence="7">
    <location>
        <begin position="264"/>
        <end position="282"/>
    </location>
</feature>
<feature type="domain" description="Major facilitator superfamily (MFS) profile" evidence="8">
    <location>
        <begin position="169"/>
        <end position="647"/>
    </location>
</feature>
<dbReference type="SUPFAM" id="SSF103473">
    <property type="entry name" value="MFS general substrate transporter"/>
    <property type="match status" value="1"/>
</dbReference>
<dbReference type="EMBL" id="AMYD01003987">
    <property type="protein sequence ID" value="EQB44479.1"/>
    <property type="molecule type" value="Genomic_DNA"/>
</dbReference>
<gene>
    <name evidence="9" type="ORF">CGLO_16770</name>
</gene>
<feature type="transmembrane region" description="Helical" evidence="7">
    <location>
        <begin position="489"/>
        <end position="508"/>
    </location>
</feature>